<dbReference type="Proteomes" id="UP000805193">
    <property type="component" value="Unassembled WGS sequence"/>
</dbReference>
<gene>
    <name evidence="1" type="ORF">HPB47_015391</name>
</gene>
<evidence type="ECO:0000313" key="1">
    <source>
        <dbReference type="EMBL" id="KAG0443009.1"/>
    </source>
</evidence>
<feature type="non-terminal residue" evidence="1">
    <location>
        <position position="204"/>
    </location>
</feature>
<protein>
    <submittedName>
        <fullName evidence="1">Uncharacterized protein</fullName>
    </submittedName>
</protein>
<reference evidence="1 2" key="1">
    <citation type="journal article" date="2020" name="Cell">
        <title>Large-Scale Comparative Analyses of Tick Genomes Elucidate Their Genetic Diversity and Vector Capacities.</title>
        <authorList>
            <consortium name="Tick Genome and Microbiome Consortium (TIGMIC)"/>
            <person name="Jia N."/>
            <person name="Wang J."/>
            <person name="Shi W."/>
            <person name="Du L."/>
            <person name="Sun Y."/>
            <person name="Zhan W."/>
            <person name="Jiang J.F."/>
            <person name="Wang Q."/>
            <person name="Zhang B."/>
            <person name="Ji P."/>
            <person name="Bell-Sakyi L."/>
            <person name="Cui X.M."/>
            <person name="Yuan T.T."/>
            <person name="Jiang B.G."/>
            <person name="Yang W.F."/>
            <person name="Lam T.T."/>
            <person name="Chang Q.C."/>
            <person name="Ding S.J."/>
            <person name="Wang X.J."/>
            <person name="Zhu J.G."/>
            <person name="Ruan X.D."/>
            <person name="Zhao L."/>
            <person name="Wei J.T."/>
            <person name="Ye R.Z."/>
            <person name="Que T.C."/>
            <person name="Du C.H."/>
            <person name="Zhou Y.H."/>
            <person name="Cheng J.X."/>
            <person name="Dai P.F."/>
            <person name="Guo W.B."/>
            <person name="Han X.H."/>
            <person name="Huang E.J."/>
            <person name="Li L.F."/>
            <person name="Wei W."/>
            <person name="Gao Y.C."/>
            <person name="Liu J.Z."/>
            <person name="Shao H.Z."/>
            <person name="Wang X."/>
            <person name="Wang C.C."/>
            <person name="Yang T.C."/>
            <person name="Huo Q.B."/>
            <person name="Li W."/>
            <person name="Chen H.Y."/>
            <person name="Chen S.E."/>
            <person name="Zhou L.G."/>
            <person name="Ni X.B."/>
            <person name="Tian J.H."/>
            <person name="Sheng Y."/>
            <person name="Liu T."/>
            <person name="Pan Y.S."/>
            <person name="Xia L.Y."/>
            <person name="Li J."/>
            <person name="Zhao F."/>
            <person name="Cao W.C."/>
        </authorList>
    </citation>
    <scope>NUCLEOTIDE SEQUENCE [LARGE SCALE GENOMIC DNA]</scope>
    <source>
        <strain evidence="1">Iper-2018</strain>
    </source>
</reference>
<keyword evidence="2" id="KW-1185">Reference proteome</keyword>
<accession>A0AC60QTL3</accession>
<name>A0AC60QTL3_IXOPE</name>
<sequence length="204" mass="22849">MVNEAKALNVLADETMDIGGLEQMSCMISAAGHWQKKSSSFRAVCEFICYTYEARATMGLRRLNGLQAAVLEEHPSHSINLVLCDAATVPDIRNCMSTDRDLLILPQLSNQNPGRGALRRFARRDGWREDCILTIIELLEPIAAALQQLDETFDASDPLFYPNIRRILQILVALPVTTAKAERSLSTLRRLNTYLRATMSQARL</sequence>
<evidence type="ECO:0000313" key="2">
    <source>
        <dbReference type="Proteomes" id="UP000805193"/>
    </source>
</evidence>
<proteinExistence type="predicted"/>
<dbReference type="EMBL" id="JABSTQ010003979">
    <property type="protein sequence ID" value="KAG0443009.1"/>
    <property type="molecule type" value="Genomic_DNA"/>
</dbReference>
<organism evidence="1 2">
    <name type="scientific">Ixodes persulcatus</name>
    <name type="common">Taiga tick</name>
    <dbReference type="NCBI Taxonomy" id="34615"/>
    <lineage>
        <taxon>Eukaryota</taxon>
        <taxon>Metazoa</taxon>
        <taxon>Ecdysozoa</taxon>
        <taxon>Arthropoda</taxon>
        <taxon>Chelicerata</taxon>
        <taxon>Arachnida</taxon>
        <taxon>Acari</taxon>
        <taxon>Parasitiformes</taxon>
        <taxon>Ixodida</taxon>
        <taxon>Ixodoidea</taxon>
        <taxon>Ixodidae</taxon>
        <taxon>Ixodinae</taxon>
        <taxon>Ixodes</taxon>
    </lineage>
</organism>
<comment type="caution">
    <text evidence="1">The sequence shown here is derived from an EMBL/GenBank/DDBJ whole genome shotgun (WGS) entry which is preliminary data.</text>
</comment>